<feature type="region of interest" description="Disordered" evidence="1">
    <location>
        <begin position="1"/>
        <end position="26"/>
    </location>
</feature>
<organism evidence="3 4">
    <name type="scientific">Citricoccus muralis</name>
    <dbReference type="NCBI Taxonomy" id="169134"/>
    <lineage>
        <taxon>Bacteria</taxon>
        <taxon>Bacillati</taxon>
        <taxon>Actinomycetota</taxon>
        <taxon>Actinomycetes</taxon>
        <taxon>Micrococcales</taxon>
        <taxon>Micrococcaceae</taxon>
        <taxon>Citricoccus</taxon>
    </lineage>
</organism>
<evidence type="ECO:0000256" key="1">
    <source>
        <dbReference type="SAM" id="MobiDB-lite"/>
    </source>
</evidence>
<evidence type="ECO:0000256" key="2">
    <source>
        <dbReference type="SAM" id="Phobius"/>
    </source>
</evidence>
<sequence>MSTDNESTPDSRAHAEAATGGSTPAMDTGGTYRAVAVFLAVIVIAALAYGLVQTAIKASALFTG</sequence>
<protein>
    <submittedName>
        <fullName evidence="3">Uncharacterized protein</fullName>
    </submittedName>
</protein>
<dbReference type="AlphaFoldDB" id="A0A3D9LB94"/>
<dbReference type="RefSeq" id="WP_115931728.1">
    <property type="nucleotide sequence ID" value="NZ_QREH01000001.1"/>
</dbReference>
<dbReference type="Proteomes" id="UP000256727">
    <property type="component" value="Unassembled WGS sequence"/>
</dbReference>
<dbReference type="EMBL" id="QREH01000001">
    <property type="protein sequence ID" value="REE03649.1"/>
    <property type="molecule type" value="Genomic_DNA"/>
</dbReference>
<feature type="transmembrane region" description="Helical" evidence="2">
    <location>
        <begin position="32"/>
        <end position="52"/>
    </location>
</feature>
<name>A0A3D9LB94_9MICC</name>
<keyword evidence="4" id="KW-1185">Reference proteome</keyword>
<keyword evidence="2" id="KW-0472">Membrane</keyword>
<keyword evidence="2" id="KW-0812">Transmembrane</keyword>
<proteinExistence type="predicted"/>
<accession>A0A3D9LB94</accession>
<comment type="caution">
    <text evidence="3">The sequence shown here is derived from an EMBL/GenBank/DDBJ whole genome shotgun (WGS) entry which is preliminary data.</text>
</comment>
<reference evidence="3 4" key="1">
    <citation type="submission" date="2018-07" db="EMBL/GenBank/DDBJ databases">
        <title>Sequencing the genomes of 1000 actinobacteria strains.</title>
        <authorList>
            <person name="Klenk H.-P."/>
        </authorList>
    </citation>
    <scope>NUCLEOTIDE SEQUENCE [LARGE SCALE GENOMIC DNA]</scope>
    <source>
        <strain evidence="3 4">DSM 14442</strain>
    </source>
</reference>
<evidence type="ECO:0000313" key="4">
    <source>
        <dbReference type="Proteomes" id="UP000256727"/>
    </source>
</evidence>
<gene>
    <name evidence="3" type="ORF">C8E99_1462</name>
</gene>
<keyword evidence="2" id="KW-1133">Transmembrane helix</keyword>
<evidence type="ECO:0000313" key="3">
    <source>
        <dbReference type="EMBL" id="REE03649.1"/>
    </source>
</evidence>